<dbReference type="InterPro" id="IPR010982">
    <property type="entry name" value="Lambda_DNA-bd_dom_sf"/>
</dbReference>
<comment type="caution">
    <text evidence="3">The sequence shown here is derived from an EMBL/GenBank/DDBJ whole genome shotgun (WGS) entry which is preliminary data.</text>
</comment>
<dbReference type="Pfam" id="PF01381">
    <property type="entry name" value="HTH_3"/>
    <property type="match status" value="1"/>
</dbReference>
<dbReference type="GO" id="GO:0003700">
    <property type="term" value="F:DNA-binding transcription factor activity"/>
    <property type="evidence" value="ECO:0007669"/>
    <property type="project" value="TreeGrafter"/>
</dbReference>
<dbReference type="GO" id="GO:0005829">
    <property type="term" value="C:cytosol"/>
    <property type="evidence" value="ECO:0007669"/>
    <property type="project" value="TreeGrafter"/>
</dbReference>
<dbReference type="SUPFAM" id="SSF47413">
    <property type="entry name" value="lambda repressor-like DNA-binding domains"/>
    <property type="match status" value="1"/>
</dbReference>
<name>A0AA40VVB3_9NOST</name>
<dbReference type="InterPro" id="IPR001387">
    <property type="entry name" value="Cro/C1-type_HTH"/>
</dbReference>
<feature type="domain" description="HTH cro/C1-type" evidence="2">
    <location>
        <begin position="9"/>
        <end position="64"/>
    </location>
</feature>
<keyword evidence="1" id="KW-0238">DNA-binding</keyword>
<dbReference type="CDD" id="cd00093">
    <property type="entry name" value="HTH_XRE"/>
    <property type="match status" value="1"/>
</dbReference>
<evidence type="ECO:0000313" key="3">
    <source>
        <dbReference type="EMBL" id="MBD6620940.1"/>
    </source>
</evidence>
<dbReference type="PANTHER" id="PTHR46797:SF1">
    <property type="entry name" value="METHYLPHOSPHONATE SYNTHASE"/>
    <property type="match status" value="1"/>
</dbReference>
<reference evidence="3" key="1">
    <citation type="submission" date="2019-07" db="EMBL/GenBank/DDBJ databases">
        <title>Toxilogical consequences of a new and cryptic species of cyanobacteria (Komarekiella delphini-convector) recovered from the epidermis of a bottlenose dolphin and 1500 ft. in the air.</title>
        <authorList>
            <person name="Brown A.O."/>
            <person name="Dvorak P."/>
            <person name="Villanueva C.D."/>
            <person name="Foss A.J."/>
            <person name="Garvey A.D."/>
            <person name="Gibson Q.A."/>
            <person name="Johansen J.R."/>
            <person name="Casamatta D.A."/>
        </authorList>
    </citation>
    <scope>NUCLEOTIDE SEQUENCE</scope>
    <source>
        <strain evidence="3">SJRDD-AB1</strain>
    </source>
</reference>
<dbReference type="AlphaFoldDB" id="A0AA40VVB3"/>
<evidence type="ECO:0000259" key="2">
    <source>
        <dbReference type="PROSITE" id="PS50943"/>
    </source>
</evidence>
<dbReference type="Proteomes" id="UP001165986">
    <property type="component" value="Unassembled WGS sequence"/>
</dbReference>
<dbReference type="Gene3D" id="1.10.260.40">
    <property type="entry name" value="lambda repressor-like DNA-binding domains"/>
    <property type="match status" value="1"/>
</dbReference>
<proteinExistence type="predicted"/>
<evidence type="ECO:0000313" key="4">
    <source>
        <dbReference type="Proteomes" id="UP001165986"/>
    </source>
</evidence>
<dbReference type="SMART" id="SM00530">
    <property type="entry name" value="HTH_XRE"/>
    <property type="match status" value="1"/>
</dbReference>
<dbReference type="PROSITE" id="PS50943">
    <property type="entry name" value="HTH_CROC1"/>
    <property type="match status" value="1"/>
</dbReference>
<accession>A0AA40VVB3</accession>
<gene>
    <name evidence="3" type="ORF">FNW02_35745</name>
</gene>
<protein>
    <submittedName>
        <fullName evidence="3">Helix-turn-helix transcriptional regulator</fullName>
    </submittedName>
</protein>
<dbReference type="PANTHER" id="PTHR46797">
    <property type="entry name" value="HTH-TYPE TRANSCRIPTIONAL REGULATOR"/>
    <property type="match status" value="1"/>
</dbReference>
<organism evidence="3 4">
    <name type="scientific">Komarekiella delphini-convector SJRDD-AB1</name>
    <dbReference type="NCBI Taxonomy" id="2593771"/>
    <lineage>
        <taxon>Bacteria</taxon>
        <taxon>Bacillati</taxon>
        <taxon>Cyanobacteriota</taxon>
        <taxon>Cyanophyceae</taxon>
        <taxon>Nostocales</taxon>
        <taxon>Nostocaceae</taxon>
        <taxon>Komarekiella</taxon>
        <taxon>Komarekiella delphini-convector</taxon>
    </lineage>
</organism>
<sequence length="74" mass="8449">MGEIFVSRVAQLRKQKDLTQRQLADLVGVDPSTIRNWERDRGGTETFVKLARLCEVLGCQPTELFEIQKIGEDD</sequence>
<keyword evidence="4" id="KW-1185">Reference proteome</keyword>
<evidence type="ECO:0000256" key="1">
    <source>
        <dbReference type="ARBA" id="ARBA00023125"/>
    </source>
</evidence>
<dbReference type="GO" id="GO:0003677">
    <property type="term" value="F:DNA binding"/>
    <property type="evidence" value="ECO:0007669"/>
    <property type="project" value="UniProtKB-KW"/>
</dbReference>
<dbReference type="InterPro" id="IPR050807">
    <property type="entry name" value="TransReg_Diox_bact_type"/>
</dbReference>
<dbReference type="EMBL" id="VJXY01000095">
    <property type="protein sequence ID" value="MBD6620940.1"/>
    <property type="molecule type" value="Genomic_DNA"/>
</dbReference>